<sequence>MKPFLITVLILVAIAAATGTPKKYERRPMNHFCKENFRNKLMDYILNHEVTN</sequence>
<keyword evidence="3" id="KW-1185">Reference proteome</keyword>
<reference evidence="2 3" key="1">
    <citation type="submission" date="2022-05" db="EMBL/GenBank/DDBJ databases">
        <authorList>
            <consortium name="Genoscope - CEA"/>
            <person name="William W."/>
        </authorList>
    </citation>
    <scope>NUCLEOTIDE SEQUENCE [LARGE SCALE GENOMIC DNA]</scope>
</reference>
<evidence type="ECO:0000313" key="3">
    <source>
        <dbReference type="Proteomes" id="UP001159428"/>
    </source>
</evidence>
<feature type="signal peptide" evidence="1">
    <location>
        <begin position="1"/>
        <end position="19"/>
    </location>
</feature>
<evidence type="ECO:0000313" key="2">
    <source>
        <dbReference type="EMBL" id="CAH3046647.1"/>
    </source>
</evidence>
<dbReference type="Proteomes" id="UP001159428">
    <property type="component" value="Unassembled WGS sequence"/>
</dbReference>
<name>A0AAU9W6Q2_9CNID</name>
<comment type="caution">
    <text evidence="2">The sequence shown here is derived from an EMBL/GenBank/DDBJ whole genome shotgun (WGS) entry which is preliminary data.</text>
</comment>
<protein>
    <submittedName>
        <fullName evidence="2">Uncharacterized protein</fullName>
    </submittedName>
</protein>
<keyword evidence="1" id="KW-0732">Signal</keyword>
<accession>A0AAU9W6Q2</accession>
<evidence type="ECO:0000256" key="1">
    <source>
        <dbReference type="SAM" id="SignalP"/>
    </source>
</evidence>
<organism evidence="2 3">
    <name type="scientific">Pocillopora meandrina</name>
    <dbReference type="NCBI Taxonomy" id="46732"/>
    <lineage>
        <taxon>Eukaryota</taxon>
        <taxon>Metazoa</taxon>
        <taxon>Cnidaria</taxon>
        <taxon>Anthozoa</taxon>
        <taxon>Hexacorallia</taxon>
        <taxon>Scleractinia</taxon>
        <taxon>Astrocoeniina</taxon>
        <taxon>Pocilloporidae</taxon>
        <taxon>Pocillopora</taxon>
    </lineage>
</organism>
<dbReference type="EMBL" id="CALNXJ010000008">
    <property type="protein sequence ID" value="CAH3046647.1"/>
    <property type="molecule type" value="Genomic_DNA"/>
</dbReference>
<proteinExistence type="predicted"/>
<gene>
    <name evidence="2" type="ORF">PMEA_00033372</name>
</gene>
<dbReference type="AlphaFoldDB" id="A0AAU9W6Q2"/>
<feature type="chain" id="PRO_5043628200" evidence="1">
    <location>
        <begin position="20"/>
        <end position="52"/>
    </location>
</feature>